<dbReference type="AlphaFoldDB" id="A0A9D5Z0P7"/>
<keyword evidence="8" id="KW-1185">Reference proteome</keyword>
<evidence type="ECO:0000256" key="1">
    <source>
        <dbReference type="ARBA" id="ARBA00004651"/>
    </source>
</evidence>
<reference evidence="7 8" key="1">
    <citation type="submission" date="2020-08" db="EMBL/GenBank/DDBJ databases">
        <title>A Genomic Blueprint of the Chicken Gut Microbiome.</title>
        <authorList>
            <person name="Gilroy R."/>
            <person name="Ravi A."/>
            <person name="Getino M."/>
            <person name="Pursley I."/>
            <person name="Horton D.L."/>
            <person name="Alikhan N.-F."/>
            <person name="Baker D."/>
            <person name="Gharbi K."/>
            <person name="Hall N."/>
            <person name="Watson M."/>
            <person name="Adriaenssens E.M."/>
            <person name="Foster-Nyarko E."/>
            <person name="Jarju S."/>
            <person name="Secka A."/>
            <person name="Antonio M."/>
            <person name="Oren A."/>
            <person name="Chaudhuri R."/>
            <person name="La Ragione R.M."/>
            <person name="Hildebrand F."/>
            <person name="Pallen M.J."/>
        </authorList>
    </citation>
    <scope>NUCLEOTIDE SEQUENCE [LARGE SCALE GENOMIC DNA]</scope>
    <source>
        <strain evidence="7 8">Sa1BUA8</strain>
    </source>
</reference>
<sequence>MTSSAVRLLTRSPYWPVLTHPRLRRILPGIGVSALGGGMSSLAISWLAIELAPPEHRALWVGAAITANTLPAALGALTLGRLLDGRRGAQLAGWDAGLRFMTLLLVPVLHALGHLGIETFVMILAVSSLLGAWGKAGRYTMLSEMLDKEQRLAGNALVNLMLEISTVFGPLLAALVIERGGPVPVIGLVALSWGILAASYRFAVPDERQQAAARTGVSRAHGLRVVAQEPRLLGLILLSFGFFFFFGPASVALPLHVVDGLGASSSTLAGYYTAFGVGAVLGALLTAYLKRFPLVAATSVSVVAFGGALAVVGSGVPVVVSWVAFGLCGLFWGPFPSTTTVLFQDLTPPEHLPQVLAARGAAMSVATPLGAMLGAPLALLLGPQAVLLASGVCLALLGLVLLAVRPGERSPVDADVTTNVSEA</sequence>
<dbReference type="Proteomes" id="UP000822993">
    <property type="component" value="Unassembled WGS sequence"/>
</dbReference>
<dbReference type="Pfam" id="PF07690">
    <property type="entry name" value="MFS_1"/>
    <property type="match status" value="1"/>
</dbReference>
<organism evidence="7 8">
    <name type="scientific">Oerskovia douganii</name>
    <dbReference type="NCBI Taxonomy" id="2762210"/>
    <lineage>
        <taxon>Bacteria</taxon>
        <taxon>Bacillati</taxon>
        <taxon>Actinomycetota</taxon>
        <taxon>Actinomycetes</taxon>
        <taxon>Micrococcales</taxon>
        <taxon>Cellulomonadaceae</taxon>
        <taxon>Oerskovia</taxon>
    </lineage>
</organism>
<keyword evidence="2" id="KW-1003">Cell membrane</keyword>
<dbReference type="Gene3D" id="1.20.1250.20">
    <property type="entry name" value="MFS general substrate transporter like domains"/>
    <property type="match status" value="1"/>
</dbReference>
<feature type="transmembrane region" description="Helical" evidence="6">
    <location>
        <begin position="115"/>
        <end position="136"/>
    </location>
</feature>
<feature type="transmembrane region" description="Helical" evidence="6">
    <location>
        <begin position="232"/>
        <end position="257"/>
    </location>
</feature>
<evidence type="ECO:0000256" key="2">
    <source>
        <dbReference type="ARBA" id="ARBA00022475"/>
    </source>
</evidence>
<feature type="transmembrane region" description="Helical" evidence="6">
    <location>
        <begin position="59"/>
        <end position="79"/>
    </location>
</feature>
<comment type="caution">
    <text evidence="7">The sequence shown here is derived from an EMBL/GenBank/DDBJ whole genome shotgun (WGS) entry which is preliminary data.</text>
</comment>
<name>A0A9D5Z0P7_9CELL</name>
<evidence type="ECO:0000256" key="6">
    <source>
        <dbReference type="SAM" id="Phobius"/>
    </source>
</evidence>
<keyword evidence="3 6" id="KW-0812">Transmembrane</keyword>
<dbReference type="PANTHER" id="PTHR23513:SF6">
    <property type="entry name" value="MAJOR FACILITATOR SUPERFAMILY ASSOCIATED DOMAIN-CONTAINING PROTEIN"/>
    <property type="match status" value="1"/>
</dbReference>
<feature type="transmembrane region" description="Helical" evidence="6">
    <location>
        <begin position="183"/>
        <end position="204"/>
    </location>
</feature>
<evidence type="ECO:0000256" key="4">
    <source>
        <dbReference type="ARBA" id="ARBA00022989"/>
    </source>
</evidence>
<evidence type="ECO:0000256" key="5">
    <source>
        <dbReference type="ARBA" id="ARBA00023136"/>
    </source>
</evidence>
<feature type="transmembrane region" description="Helical" evidence="6">
    <location>
        <begin position="26"/>
        <end position="47"/>
    </location>
</feature>
<feature type="transmembrane region" description="Helical" evidence="6">
    <location>
        <begin position="269"/>
        <end position="289"/>
    </location>
</feature>
<keyword evidence="5 6" id="KW-0472">Membrane</keyword>
<dbReference type="RefSeq" id="WP_193721427.1">
    <property type="nucleotide sequence ID" value="NZ_JACSPN010000037.1"/>
</dbReference>
<evidence type="ECO:0000313" key="8">
    <source>
        <dbReference type="Proteomes" id="UP000822993"/>
    </source>
</evidence>
<gene>
    <name evidence="7" type="ORF">H9623_18225</name>
</gene>
<dbReference type="InterPro" id="IPR036259">
    <property type="entry name" value="MFS_trans_sf"/>
</dbReference>
<dbReference type="SUPFAM" id="SSF103473">
    <property type="entry name" value="MFS general substrate transporter"/>
    <property type="match status" value="1"/>
</dbReference>
<evidence type="ECO:0000256" key="3">
    <source>
        <dbReference type="ARBA" id="ARBA00022692"/>
    </source>
</evidence>
<dbReference type="EMBL" id="JACSPN010000037">
    <property type="protein sequence ID" value="MBE7702232.1"/>
    <property type="molecule type" value="Genomic_DNA"/>
</dbReference>
<dbReference type="PANTHER" id="PTHR23513">
    <property type="entry name" value="INTEGRAL MEMBRANE EFFLUX PROTEIN-RELATED"/>
    <property type="match status" value="1"/>
</dbReference>
<keyword evidence="4 6" id="KW-1133">Transmembrane helix</keyword>
<dbReference type="CDD" id="cd06173">
    <property type="entry name" value="MFS_MefA_like"/>
    <property type="match status" value="1"/>
</dbReference>
<feature type="transmembrane region" description="Helical" evidence="6">
    <location>
        <begin position="157"/>
        <end position="177"/>
    </location>
</feature>
<accession>A0A9D5Z0P7</accession>
<dbReference type="GO" id="GO:0005886">
    <property type="term" value="C:plasma membrane"/>
    <property type="evidence" value="ECO:0007669"/>
    <property type="project" value="UniProtKB-SubCell"/>
</dbReference>
<dbReference type="GO" id="GO:0022857">
    <property type="term" value="F:transmembrane transporter activity"/>
    <property type="evidence" value="ECO:0007669"/>
    <property type="project" value="InterPro"/>
</dbReference>
<comment type="subcellular location">
    <subcellularLocation>
        <location evidence="1">Cell membrane</location>
        <topology evidence="1">Multi-pass membrane protein</topology>
    </subcellularLocation>
</comment>
<proteinExistence type="predicted"/>
<protein>
    <submittedName>
        <fullName evidence="7">MFS transporter</fullName>
    </submittedName>
</protein>
<feature type="transmembrane region" description="Helical" evidence="6">
    <location>
        <begin position="385"/>
        <end position="404"/>
    </location>
</feature>
<dbReference type="InterPro" id="IPR011701">
    <property type="entry name" value="MFS"/>
</dbReference>
<feature type="transmembrane region" description="Helical" evidence="6">
    <location>
        <begin position="294"/>
        <end position="316"/>
    </location>
</feature>
<evidence type="ECO:0000313" key="7">
    <source>
        <dbReference type="EMBL" id="MBE7702232.1"/>
    </source>
</evidence>